<evidence type="ECO:0000256" key="1">
    <source>
        <dbReference type="SAM" id="Phobius"/>
    </source>
</evidence>
<evidence type="ECO:0000313" key="3">
    <source>
        <dbReference type="Proteomes" id="UP000305921"/>
    </source>
</evidence>
<dbReference type="RefSeq" id="WP_138055414.1">
    <property type="nucleotide sequence ID" value="NZ_VAWE01000001.1"/>
</dbReference>
<organism evidence="2 3">
    <name type="scientific">Streptomyces marianii</name>
    <dbReference type="NCBI Taxonomy" id="1817406"/>
    <lineage>
        <taxon>Bacteria</taxon>
        <taxon>Bacillati</taxon>
        <taxon>Actinomycetota</taxon>
        <taxon>Actinomycetes</taxon>
        <taxon>Kitasatosporales</taxon>
        <taxon>Streptomycetaceae</taxon>
        <taxon>Streptomyces</taxon>
    </lineage>
</organism>
<comment type="caution">
    <text evidence="2">The sequence shown here is derived from an EMBL/GenBank/DDBJ whole genome shotgun (WGS) entry which is preliminary data.</text>
</comment>
<dbReference type="EMBL" id="VAWE01000001">
    <property type="protein sequence ID" value="TLQ46100.1"/>
    <property type="molecule type" value="Genomic_DNA"/>
</dbReference>
<sequence length="74" mass="7679">MTGLLCALVLLGWLAGAVILTASVTGLLADEPLLRLAAQLMPVAVALYLAVVIVFWPAAVAARAVDALVNRDRP</sequence>
<evidence type="ECO:0000313" key="2">
    <source>
        <dbReference type="EMBL" id="TLQ46100.1"/>
    </source>
</evidence>
<name>A0A5R9E7R4_9ACTN</name>
<dbReference type="AlphaFoldDB" id="A0A5R9E7R4"/>
<proteinExistence type="predicted"/>
<accession>A0A5R9E7R4</accession>
<keyword evidence="1" id="KW-1133">Transmembrane helix</keyword>
<reference evidence="2 3" key="1">
    <citation type="submission" date="2019-05" db="EMBL/GenBank/DDBJ databases">
        <title>Streptomyces marianii sp. nov., a novel marine actinomycete from southern coast of India.</title>
        <authorList>
            <person name="Iniyan A.M."/>
            <person name="Wink J."/>
            <person name="Ramprasad E."/>
            <person name="Ramana C.V."/>
            <person name="Bunk B."/>
            <person name="Sproer C."/>
            <person name="Joseph F.-J.R.S."/>
            <person name="Vincent S.G.P."/>
        </authorList>
    </citation>
    <scope>NUCLEOTIDE SEQUENCE [LARGE SCALE GENOMIC DNA]</scope>
    <source>
        <strain evidence="2 3">ICN19</strain>
    </source>
</reference>
<gene>
    <name evidence="2" type="ORF">FEF34_26660</name>
</gene>
<keyword evidence="1" id="KW-0472">Membrane</keyword>
<keyword evidence="1" id="KW-0812">Transmembrane</keyword>
<feature type="transmembrane region" description="Helical" evidence="1">
    <location>
        <begin position="45"/>
        <end position="65"/>
    </location>
</feature>
<keyword evidence="3" id="KW-1185">Reference proteome</keyword>
<protein>
    <submittedName>
        <fullName evidence="2">Uncharacterized protein</fullName>
    </submittedName>
</protein>
<dbReference type="Proteomes" id="UP000305921">
    <property type="component" value="Unassembled WGS sequence"/>
</dbReference>